<keyword evidence="2" id="KW-0446">Lipid-binding</keyword>
<evidence type="ECO:0000259" key="3">
    <source>
        <dbReference type="Pfam" id="PF00061"/>
    </source>
</evidence>
<dbReference type="PANTHER" id="PTHR11955">
    <property type="entry name" value="FATTY ACID BINDING PROTEIN"/>
    <property type="match status" value="1"/>
</dbReference>
<dbReference type="RefSeq" id="XP_024508672.1">
    <property type="nucleotide sequence ID" value="XM_024642953.1"/>
</dbReference>
<evidence type="ECO:0000313" key="7">
    <source>
        <dbReference type="WormBase" id="SRAE_2000412100"/>
    </source>
</evidence>
<dbReference type="EMBL" id="LN609529">
    <property type="protein sequence ID" value="CEF69472.1"/>
    <property type="molecule type" value="Genomic_DNA"/>
</dbReference>
<keyword evidence="5" id="KW-1185">Reference proteome</keyword>
<evidence type="ECO:0000313" key="5">
    <source>
        <dbReference type="Proteomes" id="UP000035682"/>
    </source>
</evidence>
<dbReference type="InterPro" id="IPR000566">
    <property type="entry name" value="Lipocln_cytosolic_FA-bd_dom"/>
</dbReference>
<dbReference type="InterPro" id="IPR031259">
    <property type="entry name" value="ILBP"/>
</dbReference>
<dbReference type="GO" id="GO:0008289">
    <property type="term" value="F:lipid binding"/>
    <property type="evidence" value="ECO:0007669"/>
    <property type="project" value="UniProtKB-KW"/>
</dbReference>
<organism evidence="4">
    <name type="scientific">Strongyloides ratti</name>
    <name type="common">Parasitic roundworm</name>
    <dbReference type="NCBI Taxonomy" id="34506"/>
    <lineage>
        <taxon>Eukaryota</taxon>
        <taxon>Metazoa</taxon>
        <taxon>Ecdysozoa</taxon>
        <taxon>Nematoda</taxon>
        <taxon>Chromadorea</taxon>
        <taxon>Rhabditida</taxon>
        <taxon>Tylenchina</taxon>
        <taxon>Panagrolaimomorpha</taxon>
        <taxon>Strongyloidoidea</taxon>
        <taxon>Strongyloididae</taxon>
        <taxon>Strongyloides</taxon>
    </lineage>
</organism>
<dbReference type="OrthoDB" id="354351at2759"/>
<accession>A0A090LI92</accession>
<dbReference type="STRING" id="34506.A0A090LI92"/>
<proteinExistence type="inferred from homology"/>
<evidence type="ECO:0000313" key="6">
    <source>
        <dbReference type="WBParaSite" id="SRAE_2000412100.1"/>
    </source>
</evidence>
<reference evidence="4 5" key="1">
    <citation type="submission" date="2014-09" db="EMBL/GenBank/DDBJ databases">
        <authorList>
            <person name="Martin A.A."/>
        </authorList>
    </citation>
    <scope>NUCLEOTIDE SEQUENCE</scope>
    <source>
        <strain evidence="5">ED321</strain>
        <strain evidence="4">ED321 Heterogonic</strain>
    </source>
</reference>
<dbReference type="Gene3D" id="2.40.128.20">
    <property type="match status" value="1"/>
</dbReference>
<reference evidence="6" key="2">
    <citation type="submission" date="2020-12" db="UniProtKB">
        <authorList>
            <consortium name="WormBaseParasite"/>
        </authorList>
    </citation>
    <scope>IDENTIFICATION</scope>
</reference>
<evidence type="ECO:0000313" key="4">
    <source>
        <dbReference type="EMBL" id="CEF69472.1"/>
    </source>
</evidence>
<dbReference type="OMA" id="LTAKCIM"/>
<gene>
    <name evidence="4 6 7" type="ORF">SRAE_2000412100</name>
</gene>
<dbReference type="InterPro" id="IPR000463">
    <property type="entry name" value="Fatty_acid-bd"/>
</dbReference>
<dbReference type="SUPFAM" id="SSF50814">
    <property type="entry name" value="Lipocalins"/>
    <property type="match status" value="1"/>
</dbReference>
<dbReference type="CDD" id="cd00742">
    <property type="entry name" value="FABP"/>
    <property type="match status" value="1"/>
</dbReference>
<feature type="domain" description="Lipocalin/cytosolic fatty-acid binding" evidence="3">
    <location>
        <begin position="6"/>
        <end position="132"/>
    </location>
</feature>
<dbReference type="Proteomes" id="UP000035682">
    <property type="component" value="Unplaced"/>
</dbReference>
<evidence type="ECO:0000256" key="1">
    <source>
        <dbReference type="ARBA" id="ARBA00008390"/>
    </source>
</evidence>
<dbReference type="WBParaSite" id="SRAE_2000412100.1">
    <property type="protein sequence ID" value="SRAE_2000412100.1"/>
    <property type="gene ID" value="WBGene00264349"/>
</dbReference>
<evidence type="ECO:0000256" key="2">
    <source>
        <dbReference type="ARBA" id="ARBA00023121"/>
    </source>
</evidence>
<dbReference type="Pfam" id="PF00061">
    <property type="entry name" value="Lipocalin"/>
    <property type="match status" value="1"/>
</dbReference>
<dbReference type="AlphaFoldDB" id="A0A090LI92"/>
<sequence length="135" mass="15578">MVEEFAGEWIDSVFENMDEYLKEVGIGFLIRKLAKTIKDKCIMKIEGDKVTLITESTFKNHTISWVMNEKTLINTIDGRKHYSIFTYENGKMIENQFPYNKGDKISTITRHIENGKLVITMECNGVKAIATYTRA</sequence>
<dbReference type="InterPro" id="IPR012674">
    <property type="entry name" value="Calycin"/>
</dbReference>
<comment type="similarity">
    <text evidence="1">Belongs to the calycin superfamily. Fatty-acid binding protein (FABP) family.</text>
</comment>
<protein>
    <submittedName>
        <fullName evidence="4 6">Cytosolic fatty-acid binding domain and Calycin-like domain and Calycin domain-containing protein</fullName>
    </submittedName>
</protein>
<dbReference type="WormBase" id="SRAE_2000412100">
    <property type="protein sequence ID" value="SRP04951"/>
    <property type="gene ID" value="WBGene00264349"/>
</dbReference>
<name>A0A090LI92_STRRB</name>
<dbReference type="CTD" id="36381842"/>
<dbReference type="GeneID" id="36381842"/>
<dbReference type="PRINTS" id="PR00178">
    <property type="entry name" value="FATTYACIDBP"/>
</dbReference>